<feature type="region of interest" description="Disordered" evidence="1">
    <location>
        <begin position="158"/>
        <end position="181"/>
    </location>
</feature>
<sequence length="279" mass="28711" precursor="true">MLKRSIITLALLLLAAPAFAEDDPTLHQVYLAAEAGKFNEAQSMMDKVLHDHPNSAKAHFVEAELLAKQGMFSSAGVELNTAERLQPGLPFAKPEAVKSLKSRISSVSNGAVQPSTGGQSIPSTVKDWMPAILLLLGIGLIIVLIGFMSRRNSNTLPANSYPGNGPGSNIPPVGANGTGSAMGQPATVGMGSGIMGNLATGAALGAGVVAGEALMHHFIDGDKNSVIPEPPHHDTSPWSTPSSASENDDMGGTDFGIADASSWDDDGNSDSDGGGDDWT</sequence>
<evidence type="ECO:0000313" key="5">
    <source>
        <dbReference type="Proteomes" id="UP000004664"/>
    </source>
</evidence>
<proteinExistence type="predicted"/>
<dbReference type="eggNOG" id="COG0457">
    <property type="taxonomic scope" value="Bacteria"/>
</dbReference>
<keyword evidence="3" id="KW-0732">Signal</keyword>
<keyword evidence="2" id="KW-0812">Transmembrane</keyword>
<dbReference type="SUPFAM" id="SSF48452">
    <property type="entry name" value="TPR-like"/>
    <property type="match status" value="1"/>
</dbReference>
<feature type="region of interest" description="Disordered" evidence="1">
    <location>
        <begin position="222"/>
        <end position="279"/>
    </location>
</feature>
<dbReference type="AlphaFoldDB" id="G3ITX1"/>
<dbReference type="EMBL" id="JH109152">
    <property type="protein sequence ID" value="EGW21454.1"/>
    <property type="molecule type" value="Genomic_DNA"/>
</dbReference>
<dbReference type="HOGENOM" id="CLU_1010746_0_0_6"/>
<dbReference type="Pfam" id="PF14559">
    <property type="entry name" value="TPR_19"/>
    <property type="match status" value="1"/>
</dbReference>
<dbReference type="InterPro" id="IPR011990">
    <property type="entry name" value="TPR-like_helical_dom_sf"/>
</dbReference>
<evidence type="ECO:0000256" key="2">
    <source>
        <dbReference type="SAM" id="Phobius"/>
    </source>
</evidence>
<dbReference type="RefSeq" id="WP_006889436.1">
    <property type="nucleotide sequence ID" value="NZ_JH109152.1"/>
</dbReference>
<keyword evidence="2" id="KW-0472">Membrane</keyword>
<keyword evidence="5" id="KW-1185">Reference proteome</keyword>
<organism evidence="4 5">
    <name type="scientific">Methylobacter tundripaludum (strain ATCC BAA-1195 / DSM 17260 / SV96)</name>
    <dbReference type="NCBI Taxonomy" id="697282"/>
    <lineage>
        <taxon>Bacteria</taxon>
        <taxon>Pseudomonadati</taxon>
        <taxon>Pseudomonadota</taxon>
        <taxon>Gammaproteobacteria</taxon>
        <taxon>Methylococcales</taxon>
        <taxon>Methylococcaceae</taxon>
        <taxon>Methylobacter</taxon>
    </lineage>
</organism>
<reference evidence="4 5" key="1">
    <citation type="submission" date="2011-06" db="EMBL/GenBank/DDBJ databases">
        <title>Genomic sequence of Methylobacter tundripaludum SV96.</title>
        <authorList>
            <consortium name="US DOE Joint Genome Institute"/>
            <person name="Lucas S."/>
            <person name="Han J."/>
            <person name="Lapidus A."/>
            <person name="Cheng J.-F."/>
            <person name="Goodwin L."/>
            <person name="Pitluck S."/>
            <person name="Held B."/>
            <person name="Detter J.C."/>
            <person name="Han C."/>
            <person name="Tapia R."/>
            <person name="Land M."/>
            <person name="Hauser L."/>
            <person name="Kyrpides N."/>
            <person name="Ivanova N."/>
            <person name="Ovchinnikova G."/>
            <person name="Pagani I."/>
            <person name="Klotz M.G."/>
            <person name="Dispirito A.A."/>
            <person name="Murrell J.C."/>
            <person name="Dunfield P."/>
            <person name="Kalyuzhnaya M.G."/>
            <person name="Svenning M."/>
            <person name="Trotsenko Y.A."/>
            <person name="Stein L.Y."/>
            <person name="Woyke T."/>
        </authorList>
    </citation>
    <scope>NUCLEOTIDE SEQUENCE [LARGE SCALE GENOMIC DNA]</scope>
    <source>
        <strain evidence="5">ATCC BAA-1195 / DSM 17260 / SV96</strain>
    </source>
</reference>
<keyword evidence="2" id="KW-1133">Transmembrane helix</keyword>
<name>G3ITX1_METTV</name>
<feature type="compositionally biased region" description="Polar residues" evidence="1">
    <location>
        <begin position="236"/>
        <end position="245"/>
    </location>
</feature>
<accession>G3ITX1</accession>
<feature type="signal peptide" evidence="3">
    <location>
        <begin position="1"/>
        <end position="20"/>
    </location>
</feature>
<protein>
    <submittedName>
        <fullName evidence="4">TPR repeat-containing protein</fullName>
    </submittedName>
</protein>
<evidence type="ECO:0000313" key="4">
    <source>
        <dbReference type="EMBL" id="EGW21454.1"/>
    </source>
</evidence>
<dbReference type="Proteomes" id="UP000004664">
    <property type="component" value="Unassembled WGS sequence"/>
</dbReference>
<evidence type="ECO:0000256" key="1">
    <source>
        <dbReference type="SAM" id="MobiDB-lite"/>
    </source>
</evidence>
<evidence type="ECO:0000256" key="3">
    <source>
        <dbReference type="SAM" id="SignalP"/>
    </source>
</evidence>
<dbReference type="STRING" id="697282.Mettu_0214"/>
<feature type="compositionally biased region" description="Acidic residues" evidence="1">
    <location>
        <begin position="262"/>
        <end position="279"/>
    </location>
</feature>
<feature type="transmembrane region" description="Helical" evidence="2">
    <location>
        <begin position="128"/>
        <end position="147"/>
    </location>
</feature>
<feature type="chain" id="PRO_5003445465" evidence="3">
    <location>
        <begin position="21"/>
        <end position="279"/>
    </location>
</feature>
<dbReference type="Gene3D" id="1.25.40.10">
    <property type="entry name" value="Tetratricopeptide repeat domain"/>
    <property type="match status" value="1"/>
</dbReference>
<gene>
    <name evidence="4" type="ORF">Mettu_0214</name>
</gene>
<dbReference type="OrthoDB" id="5298822at2"/>